<keyword evidence="10 14" id="KW-0694">RNA-binding</keyword>
<dbReference type="RefSeq" id="WP_245763705.1">
    <property type="nucleotide sequence ID" value="NZ_FONL01000020.1"/>
</dbReference>
<dbReference type="Pfam" id="PF01189">
    <property type="entry name" value="Methyltr_RsmB-F"/>
    <property type="match status" value="1"/>
</dbReference>
<proteinExistence type="inferred from homology"/>
<name>A0A1I2DG19_9FIRM</name>
<evidence type="ECO:0000259" key="15">
    <source>
        <dbReference type="PROSITE" id="PS51686"/>
    </source>
</evidence>
<comment type="function">
    <text evidence="1">Specifically methylates the cytosine at position 967 (m5C967) of 16S rRNA.</text>
</comment>
<dbReference type="InterPro" id="IPR006027">
    <property type="entry name" value="NusB_RsmB_TIM44"/>
</dbReference>
<dbReference type="InterPro" id="IPR018314">
    <property type="entry name" value="RsmB/NOL1/NOP2-like_CS"/>
</dbReference>
<comment type="catalytic activity">
    <reaction evidence="13">
        <text>cytidine(967) in 16S rRNA + S-adenosyl-L-methionine = 5-methylcytidine(967) in 16S rRNA + S-adenosyl-L-homocysteine + H(+)</text>
        <dbReference type="Rhea" id="RHEA:42748"/>
        <dbReference type="Rhea" id="RHEA-COMP:10219"/>
        <dbReference type="Rhea" id="RHEA-COMP:10220"/>
        <dbReference type="ChEBI" id="CHEBI:15378"/>
        <dbReference type="ChEBI" id="CHEBI:57856"/>
        <dbReference type="ChEBI" id="CHEBI:59789"/>
        <dbReference type="ChEBI" id="CHEBI:74483"/>
        <dbReference type="ChEBI" id="CHEBI:82748"/>
        <dbReference type="EC" id="2.1.1.176"/>
    </reaction>
</comment>
<evidence type="ECO:0000256" key="2">
    <source>
        <dbReference type="ARBA" id="ARBA00004496"/>
    </source>
</evidence>
<dbReference type="SUPFAM" id="SSF53335">
    <property type="entry name" value="S-adenosyl-L-methionine-dependent methyltransferases"/>
    <property type="match status" value="1"/>
</dbReference>
<dbReference type="GO" id="GO:0005737">
    <property type="term" value="C:cytoplasm"/>
    <property type="evidence" value="ECO:0007669"/>
    <property type="project" value="UniProtKB-SubCell"/>
</dbReference>
<keyword evidence="17" id="KW-1185">Reference proteome</keyword>
<keyword evidence="5" id="KW-0963">Cytoplasm</keyword>
<dbReference type="PROSITE" id="PS51686">
    <property type="entry name" value="SAM_MT_RSMB_NOP"/>
    <property type="match status" value="1"/>
</dbReference>
<dbReference type="PANTHER" id="PTHR22807:SF53">
    <property type="entry name" value="RIBOSOMAL RNA SMALL SUBUNIT METHYLTRANSFERASE B-RELATED"/>
    <property type="match status" value="1"/>
</dbReference>
<dbReference type="Proteomes" id="UP000198896">
    <property type="component" value="Unassembled WGS sequence"/>
</dbReference>
<accession>A0A1I2DG19</accession>
<dbReference type="PRINTS" id="PR02008">
    <property type="entry name" value="RCMTFAMILY"/>
</dbReference>
<comment type="subcellular location">
    <subcellularLocation>
        <location evidence="2">Cytoplasm</location>
    </subcellularLocation>
</comment>
<dbReference type="NCBIfam" id="NF011494">
    <property type="entry name" value="PRK14902.1"/>
    <property type="match status" value="1"/>
</dbReference>
<reference evidence="16 17" key="1">
    <citation type="submission" date="2016-10" db="EMBL/GenBank/DDBJ databases">
        <authorList>
            <person name="de Groot N.N."/>
        </authorList>
    </citation>
    <scope>NUCLEOTIDE SEQUENCE [LARGE SCALE GENOMIC DNA]</scope>
    <source>
        <strain evidence="16 17">DSM 9236</strain>
    </source>
</reference>
<evidence type="ECO:0000313" key="16">
    <source>
        <dbReference type="EMBL" id="SFE79552.1"/>
    </source>
</evidence>
<dbReference type="PANTHER" id="PTHR22807">
    <property type="entry name" value="NOP2 YEAST -RELATED NOL1/NOP2/FMU SUN DOMAIN-CONTAINING"/>
    <property type="match status" value="1"/>
</dbReference>
<evidence type="ECO:0000256" key="4">
    <source>
        <dbReference type="ARBA" id="ARBA00012140"/>
    </source>
</evidence>
<dbReference type="STRING" id="1123323.SAMN05216245_12014"/>
<sequence>MRKERFSESAEGTARKIVPVNGREAALLILLQIWEERAYTAIALNRVLRQTKLEEQDRRFATELVNGSVKARGTLDFILGQMVNRPLQKLEPVVRYILHLGLYQIFYLDRIPDSAACNESVNLAKKFSHKGTDKFVNGVLRSSVRQKMALWEKTLEDVSLRLSHPRWLVQRWRKQFGEDETEALCCWDNEPASLCLRVNTLMTARDVFLQDLREMGCEAEVSLWCPDGIVMTRSPGLPALLQTFPHSFYVQDESSMLPAQLLQPKAGEQILDMCAAPGGKTTHIAALMENRGRVTACDIYPHKLKLIEENAKRLKLDNIKTELQDGTVLREEWIEKFDRVLVDAPCSGLGVLRRRAEARWTKKEKDLRDFPALQQRILENASRYVKYGGVLVYSTCTLEDRENGKQIELFLQNHREWKQSGFIHPRSKEVVKELQLYPQRDGVDGFYLTLLQKE</sequence>
<feature type="binding site" evidence="14">
    <location>
        <position position="343"/>
    </location>
    <ligand>
        <name>S-adenosyl-L-methionine</name>
        <dbReference type="ChEBI" id="CHEBI:59789"/>
    </ligand>
</feature>
<dbReference type="Gene3D" id="1.10.940.10">
    <property type="entry name" value="NusB-like"/>
    <property type="match status" value="1"/>
</dbReference>
<dbReference type="InterPro" id="IPR035926">
    <property type="entry name" value="NusB-like_sf"/>
</dbReference>
<dbReference type="SUPFAM" id="SSF48013">
    <property type="entry name" value="NusB-like"/>
    <property type="match status" value="1"/>
</dbReference>
<evidence type="ECO:0000256" key="6">
    <source>
        <dbReference type="ARBA" id="ARBA00022552"/>
    </source>
</evidence>
<evidence type="ECO:0000256" key="9">
    <source>
        <dbReference type="ARBA" id="ARBA00022691"/>
    </source>
</evidence>
<keyword evidence="6" id="KW-0698">rRNA processing</keyword>
<dbReference type="GO" id="GO:0006355">
    <property type="term" value="P:regulation of DNA-templated transcription"/>
    <property type="evidence" value="ECO:0007669"/>
    <property type="project" value="InterPro"/>
</dbReference>
<dbReference type="InterPro" id="IPR023267">
    <property type="entry name" value="RCMT"/>
</dbReference>
<organism evidence="16 17">
    <name type="scientific">Succiniclasticum ruminis DSM 9236</name>
    <dbReference type="NCBI Taxonomy" id="1123323"/>
    <lineage>
        <taxon>Bacteria</taxon>
        <taxon>Bacillati</taxon>
        <taxon>Bacillota</taxon>
        <taxon>Negativicutes</taxon>
        <taxon>Acidaminococcales</taxon>
        <taxon>Acidaminococcaceae</taxon>
        <taxon>Succiniclasticum</taxon>
    </lineage>
</organism>
<evidence type="ECO:0000256" key="12">
    <source>
        <dbReference type="ARBA" id="ARBA00031088"/>
    </source>
</evidence>
<dbReference type="GO" id="GO:0008649">
    <property type="term" value="F:rRNA methyltransferase activity"/>
    <property type="evidence" value="ECO:0007669"/>
    <property type="project" value="InterPro"/>
</dbReference>
<dbReference type="Pfam" id="PF01029">
    <property type="entry name" value="NusB"/>
    <property type="match status" value="1"/>
</dbReference>
<feature type="active site" description="Nucleophile" evidence="14">
    <location>
        <position position="396"/>
    </location>
</feature>
<feature type="binding site" evidence="14">
    <location>
        <position position="325"/>
    </location>
    <ligand>
        <name>S-adenosyl-L-methionine</name>
        <dbReference type="ChEBI" id="CHEBI:59789"/>
    </ligand>
</feature>
<keyword evidence="7 14" id="KW-0489">Methyltransferase</keyword>
<evidence type="ECO:0000256" key="13">
    <source>
        <dbReference type="ARBA" id="ARBA00047283"/>
    </source>
</evidence>
<feature type="binding site" evidence="14">
    <location>
        <begin position="274"/>
        <end position="280"/>
    </location>
    <ligand>
        <name>S-adenosyl-L-methionine</name>
        <dbReference type="ChEBI" id="CHEBI:59789"/>
    </ligand>
</feature>
<evidence type="ECO:0000313" key="17">
    <source>
        <dbReference type="Proteomes" id="UP000198896"/>
    </source>
</evidence>
<keyword evidence="8 14" id="KW-0808">Transferase</keyword>
<evidence type="ECO:0000256" key="5">
    <source>
        <dbReference type="ARBA" id="ARBA00022490"/>
    </source>
</evidence>
<dbReference type="InterPro" id="IPR004573">
    <property type="entry name" value="rRNA_ssu_MeTfrase_B"/>
</dbReference>
<keyword evidence="9 14" id="KW-0949">S-adenosyl-L-methionine</keyword>
<evidence type="ECO:0000256" key="7">
    <source>
        <dbReference type="ARBA" id="ARBA00022603"/>
    </source>
</evidence>
<comment type="similarity">
    <text evidence="3 14">Belongs to the class I-like SAM-binding methyltransferase superfamily. RsmB/NOP family.</text>
</comment>
<evidence type="ECO:0000256" key="11">
    <source>
        <dbReference type="ARBA" id="ARBA00030399"/>
    </source>
</evidence>
<dbReference type="Gene3D" id="3.40.50.150">
    <property type="entry name" value="Vaccinia Virus protein VP39"/>
    <property type="match status" value="1"/>
</dbReference>
<dbReference type="Pfam" id="PF22458">
    <property type="entry name" value="RsmF-B_ferredox"/>
    <property type="match status" value="1"/>
</dbReference>
<dbReference type="InterPro" id="IPR029063">
    <property type="entry name" value="SAM-dependent_MTases_sf"/>
</dbReference>
<gene>
    <name evidence="16" type="ORF">SAMN05216245_12014</name>
</gene>
<feature type="domain" description="SAM-dependent MTase RsmB/NOP-type" evidence="15">
    <location>
        <begin position="184"/>
        <end position="454"/>
    </location>
</feature>
<evidence type="ECO:0000256" key="10">
    <source>
        <dbReference type="ARBA" id="ARBA00022884"/>
    </source>
</evidence>
<dbReference type="GO" id="GO:0003723">
    <property type="term" value="F:RNA binding"/>
    <property type="evidence" value="ECO:0007669"/>
    <property type="project" value="UniProtKB-UniRule"/>
</dbReference>
<protein>
    <recommendedName>
        <fullName evidence="4">16S rRNA (cytosine(967)-C(5))-methyltransferase</fullName>
        <ecNumber evidence="4">2.1.1.176</ecNumber>
    </recommendedName>
    <alternativeName>
        <fullName evidence="11">16S rRNA m5C967 methyltransferase</fullName>
    </alternativeName>
    <alternativeName>
        <fullName evidence="12">rRNA (cytosine-C(5)-)-methyltransferase RsmB</fullName>
    </alternativeName>
</protein>
<dbReference type="InterPro" id="IPR049560">
    <property type="entry name" value="MeTrfase_RsmB-F_NOP2_cat"/>
</dbReference>
<dbReference type="EC" id="2.1.1.176" evidence="4"/>
<evidence type="ECO:0000256" key="8">
    <source>
        <dbReference type="ARBA" id="ARBA00022679"/>
    </source>
</evidence>
<dbReference type="NCBIfam" id="TIGR00563">
    <property type="entry name" value="rsmB"/>
    <property type="match status" value="1"/>
</dbReference>
<dbReference type="PROSITE" id="PS01153">
    <property type="entry name" value="NOL1_NOP2_SUN"/>
    <property type="match status" value="1"/>
</dbReference>
<dbReference type="FunFam" id="3.40.50.150:FF:000257">
    <property type="entry name" value="16S rRNA methyltransferase"/>
    <property type="match status" value="1"/>
</dbReference>
<feature type="binding site" evidence="14">
    <location>
        <position position="298"/>
    </location>
    <ligand>
        <name>S-adenosyl-L-methionine</name>
        <dbReference type="ChEBI" id="CHEBI:59789"/>
    </ligand>
</feature>
<dbReference type="AlphaFoldDB" id="A0A1I2DG19"/>
<dbReference type="InterPro" id="IPR054728">
    <property type="entry name" value="RsmB-like_ferredoxin"/>
</dbReference>
<dbReference type="EMBL" id="FONL01000020">
    <property type="protein sequence ID" value="SFE79552.1"/>
    <property type="molecule type" value="Genomic_DNA"/>
</dbReference>
<dbReference type="CDD" id="cd02440">
    <property type="entry name" value="AdoMet_MTases"/>
    <property type="match status" value="1"/>
</dbReference>
<evidence type="ECO:0000256" key="14">
    <source>
        <dbReference type="PROSITE-ProRule" id="PRU01023"/>
    </source>
</evidence>
<evidence type="ECO:0000256" key="1">
    <source>
        <dbReference type="ARBA" id="ARBA00002724"/>
    </source>
</evidence>
<evidence type="ECO:0000256" key="3">
    <source>
        <dbReference type="ARBA" id="ARBA00007494"/>
    </source>
</evidence>
<dbReference type="Gene3D" id="3.30.70.1170">
    <property type="entry name" value="Sun protein, domain 3"/>
    <property type="match status" value="1"/>
</dbReference>
<dbReference type="InterPro" id="IPR001678">
    <property type="entry name" value="MeTrfase_RsmB-F_NOP2_dom"/>
</dbReference>